<evidence type="ECO:0000313" key="1">
    <source>
        <dbReference type="EMBL" id="KAI3715612.1"/>
    </source>
</evidence>
<dbReference type="EMBL" id="CM042053">
    <property type="protein sequence ID" value="KAI3715612.1"/>
    <property type="molecule type" value="Genomic_DNA"/>
</dbReference>
<gene>
    <name evidence="1" type="ORF">L6452_22598</name>
</gene>
<reference evidence="1 2" key="2">
    <citation type="journal article" date="2022" name="Mol. Ecol. Resour.">
        <title>The genomes of chicory, endive, great burdock and yacon provide insights into Asteraceae paleo-polyploidization history and plant inulin production.</title>
        <authorList>
            <person name="Fan W."/>
            <person name="Wang S."/>
            <person name="Wang H."/>
            <person name="Wang A."/>
            <person name="Jiang F."/>
            <person name="Liu H."/>
            <person name="Zhao H."/>
            <person name="Xu D."/>
            <person name="Zhang Y."/>
        </authorList>
    </citation>
    <scope>NUCLEOTIDE SEQUENCE [LARGE SCALE GENOMIC DNA]</scope>
    <source>
        <strain evidence="2">cv. Niubang</strain>
    </source>
</reference>
<sequence>MSCQNIARNKKPSSKQALMRPVPRPKPCVDLYFYQAKTEKHVDSRMSSELHDFSHDLGHMIGKILKHRGRGKGHGRATQEPEINPENNNQGPWPGMRPGWGRGVSMGSLLQPETSIHESSANGRGRGQSSGRGRAQNLTQEDLDAEIGTSGHNAVFIGASSSH</sequence>
<reference evidence="2" key="1">
    <citation type="journal article" date="2022" name="Mol. Ecol. Resour.">
        <title>The genomes of chicory, endive, great burdock and yacon provide insights into Asteraceae palaeo-polyploidization history and plant inulin production.</title>
        <authorList>
            <person name="Fan W."/>
            <person name="Wang S."/>
            <person name="Wang H."/>
            <person name="Wang A."/>
            <person name="Jiang F."/>
            <person name="Liu H."/>
            <person name="Zhao H."/>
            <person name="Xu D."/>
            <person name="Zhang Y."/>
        </authorList>
    </citation>
    <scope>NUCLEOTIDE SEQUENCE [LARGE SCALE GENOMIC DNA]</scope>
    <source>
        <strain evidence="2">cv. Niubang</strain>
    </source>
</reference>
<dbReference type="Proteomes" id="UP001055879">
    <property type="component" value="Linkage Group LG07"/>
</dbReference>
<organism evidence="1 2">
    <name type="scientific">Arctium lappa</name>
    <name type="common">Greater burdock</name>
    <name type="synonym">Lappa major</name>
    <dbReference type="NCBI Taxonomy" id="4217"/>
    <lineage>
        <taxon>Eukaryota</taxon>
        <taxon>Viridiplantae</taxon>
        <taxon>Streptophyta</taxon>
        <taxon>Embryophyta</taxon>
        <taxon>Tracheophyta</taxon>
        <taxon>Spermatophyta</taxon>
        <taxon>Magnoliopsida</taxon>
        <taxon>eudicotyledons</taxon>
        <taxon>Gunneridae</taxon>
        <taxon>Pentapetalae</taxon>
        <taxon>asterids</taxon>
        <taxon>campanulids</taxon>
        <taxon>Asterales</taxon>
        <taxon>Asteraceae</taxon>
        <taxon>Carduoideae</taxon>
        <taxon>Cardueae</taxon>
        <taxon>Arctiinae</taxon>
        <taxon>Arctium</taxon>
    </lineage>
</organism>
<name>A0ACB9AZE0_ARCLA</name>
<proteinExistence type="predicted"/>
<evidence type="ECO:0000313" key="2">
    <source>
        <dbReference type="Proteomes" id="UP001055879"/>
    </source>
</evidence>
<comment type="caution">
    <text evidence="1">The sequence shown here is derived from an EMBL/GenBank/DDBJ whole genome shotgun (WGS) entry which is preliminary data.</text>
</comment>
<accession>A0ACB9AZE0</accession>
<protein>
    <submittedName>
        <fullName evidence="1">Uncharacterized protein</fullName>
    </submittedName>
</protein>
<keyword evidence="2" id="KW-1185">Reference proteome</keyword>